<organism evidence="1 2">
    <name type="scientific">Vespula germanica</name>
    <name type="common">German yellow jacket</name>
    <name type="synonym">Paravespula germanica</name>
    <dbReference type="NCBI Taxonomy" id="30212"/>
    <lineage>
        <taxon>Eukaryota</taxon>
        <taxon>Metazoa</taxon>
        <taxon>Ecdysozoa</taxon>
        <taxon>Arthropoda</taxon>
        <taxon>Hexapoda</taxon>
        <taxon>Insecta</taxon>
        <taxon>Pterygota</taxon>
        <taxon>Neoptera</taxon>
        <taxon>Endopterygota</taxon>
        <taxon>Hymenoptera</taxon>
        <taxon>Apocrita</taxon>
        <taxon>Aculeata</taxon>
        <taxon>Vespoidea</taxon>
        <taxon>Vespidae</taxon>
        <taxon>Vespinae</taxon>
        <taxon>Vespula</taxon>
    </lineage>
</organism>
<gene>
    <name evidence="1" type="ORF">HZH68_007793</name>
</gene>
<dbReference type="EMBL" id="JACSDZ010000007">
    <property type="protein sequence ID" value="KAF7399201.1"/>
    <property type="molecule type" value="Genomic_DNA"/>
</dbReference>
<evidence type="ECO:0000313" key="2">
    <source>
        <dbReference type="Proteomes" id="UP000617340"/>
    </source>
</evidence>
<reference evidence="1" key="1">
    <citation type="journal article" date="2020" name="G3 (Bethesda)">
        <title>High-Quality Assemblies for Three Invasive Social Wasps from the &lt;i&gt;Vespula&lt;/i&gt; Genus.</title>
        <authorList>
            <person name="Harrop T.W.R."/>
            <person name="Guhlin J."/>
            <person name="McLaughlin G.M."/>
            <person name="Permina E."/>
            <person name="Stockwell P."/>
            <person name="Gilligan J."/>
            <person name="Le Lec M.F."/>
            <person name="Gruber M.A.M."/>
            <person name="Quinn O."/>
            <person name="Lovegrove M."/>
            <person name="Duncan E.J."/>
            <person name="Remnant E.J."/>
            <person name="Van Eeckhoven J."/>
            <person name="Graham B."/>
            <person name="Knapp R.A."/>
            <person name="Langford K.W."/>
            <person name="Kronenberg Z."/>
            <person name="Press M.O."/>
            <person name="Eacker S.M."/>
            <person name="Wilson-Rankin E.E."/>
            <person name="Purcell J."/>
            <person name="Lester P.J."/>
            <person name="Dearden P.K."/>
        </authorList>
    </citation>
    <scope>NUCLEOTIDE SEQUENCE</scope>
    <source>
        <strain evidence="1">Linc-1</strain>
    </source>
</reference>
<keyword evidence="2" id="KW-1185">Reference proteome</keyword>
<name>A0A834K383_VESGE</name>
<comment type="caution">
    <text evidence="1">The sequence shown here is derived from an EMBL/GenBank/DDBJ whole genome shotgun (WGS) entry which is preliminary data.</text>
</comment>
<protein>
    <submittedName>
        <fullName evidence="1">Uncharacterized protein</fullName>
    </submittedName>
</protein>
<dbReference type="Proteomes" id="UP000617340">
    <property type="component" value="Unassembled WGS sequence"/>
</dbReference>
<sequence length="174" mass="21024">MLRPREIDVDQPSKTEQLSNWIKKVRCKKLMCRRNRKRNLRIEAVLSYALYKAEYELRRKQLSRISQWRKLKPKFLQNSRSDDHNCESLEYSEIYQESNLWHEPSHRLRWLWDGWSWRGCPWTLGKHLRSQDTPHTGPSTCHQFVTTNQTQRSQAHGFGFRLDPGILQLLIMYL</sequence>
<evidence type="ECO:0000313" key="1">
    <source>
        <dbReference type="EMBL" id="KAF7399201.1"/>
    </source>
</evidence>
<accession>A0A834K383</accession>
<proteinExistence type="predicted"/>
<dbReference type="AlphaFoldDB" id="A0A834K383"/>